<dbReference type="AlphaFoldDB" id="B0SVB0"/>
<gene>
    <name evidence="1" type="ordered locus">Caul_3874</name>
</gene>
<dbReference type="KEGG" id="cak:Caul_3874"/>
<reference evidence="1" key="1">
    <citation type="submission" date="2008-01" db="EMBL/GenBank/DDBJ databases">
        <title>Complete sequence of chromosome of Caulobacter sp. K31.</title>
        <authorList>
            <consortium name="US DOE Joint Genome Institute"/>
            <person name="Copeland A."/>
            <person name="Lucas S."/>
            <person name="Lapidus A."/>
            <person name="Barry K."/>
            <person name="Glavina del Rio T."/>
            <person name="Dalin E."/>
            <person name="Tice H."/>
            <person name="Pitluck S."/>
            <person name="Bruce D."/>
            <person name="Goodwin L."/>
            <person name="Thompson L.S."/>
            <person name="Brettin T."/>
            <person name="Detter J.C."/>
            <person name="Han C."/>
            <person name="Schmutz J."/>
            <person name="Larimer F."/>
            <person name="Land M."/>
            <person name="Hauser L."/>
            <person name="Kyrpides N."/>
            <person name="Kim E."/>
            <person name="Stephens C."/>
            <person name="Richardson P."/>
        </authorList>
    </citation>
    <scope>NUCLEOTIDE SEQUENCE [LARGE SCALE GENOMIC DNA]</scope>
    <source>
        <strain evidence="1">K31</strain>
    </source>
</reference>
<sequence>MTEDSHFQQLLKTAAAQVQPHRLLFVFAAAELPDHPTPAQREEFLAGRGGILAPLMCVDKAADELSDFDSLALESKDAGPPWQVVFAAALPGRDGNPPPKAEIDAALKTMAQAVRVGGVGQYAAFDPSGDPVRLR</sequence>
<accession>B0SVB0</accession>
<dbReference type="HOGENOM" id="CLU_133267_0_0_5"/>
<proteinExistence type="predicted"/>
<dbReference type="STRING" id="366602.Caul_3874"/>
<organism evidence="1">
    <name type="scientific">Caulobacter sp. (strain K31)</name>
    <dbReference type="NCBI Taxonomy" id="366602"/>
    <lineage>
        <taxon>Bacteria</taxon>
        <taxon>Pseudomonadati</taxon>
        <taxon>Pseudomonadota</taxon>
        <taxon>Alphaproteobacteria</taxon>
        <taxon>Caulobacterales</taxon>
        <taxon>Caulobacteraceae</taxon>
        <taxon>Caulobacter</taxon>
    </lineage>
</organism>
<name>B0SVB0_CAUSK</name>
<dbReference type="OrthoDB" id="6182044at2"/>
<dbReference type="eggNOG" id="ENOG5032S32">
    <property type="taxonomic scope" value="Bacteria"/>
</dbReference>
<protein>
    <submittedName>
        <fullName evidence="1">Uncharacterized protein</fullName>
    </submittedName>
</protein>
<evidence type="ECO:0000313" key="1">
    <source>
        <dbReference type="EMBL" id="ABZ73000.1"/>
    </source>
</evidence>
<dbReference type="EMBL" id="CP000927">
    <property type="protein sequence ID" value="ABZ73000.1"/>
    <property type="molecule type" value="Genomic_DNA"/>
</dbReference>